<evidence type="ECO:0000313" key="3">
    <source>
        <dbReference type="Proteomes" id="UP000252586"/>
    </source>
</evidence>
<dbReference type="STRING" id="1210090.GCA_001613185_03605"/>
<evidence type="ECO:0000256" key="1">
    <source>
        <dbReference type="SAM" id="MobiDB-lite"/>
    </source>
</evidence>
<name>A0A366DQU2_9NOCA</name>
<feature type="region of interest" description="Disordered" evidence="1">
    <location>
        <begin position="894"/>
        <end position="913"/>
    </location>
</feature>
<dbReference type="EMBL" id="QNRE01000003">
    <property type="protein sequence ID" value="RBO92473.1"/>
    <property type="molecule type" value="Genomic_DNA"/>
</dbReference>
<reference evidence="2 3" key="1">
    <citation type="submission" date="2018-06" db="EMBL/GenBank/DDBJ databases">
        <title>Genomic Encyclopedia of Type Strains, Phase IV (KMG-IV): sequencing the most valuable type-strain genomes for metagenomic binning, comparative biology and taxonomic classification.</title>
        <authorList>
            <person name="Goeker M."/>
        </authorList>
    </citation>
    <scope>NUCLEOTIDE SEQUENCE [LARGE SCALE GENOMIC DNA]</scope>
    <source>
        <strain evidence="2 3">DSM 44599</strain>
    </source>
</reference>
<protein>
    <submittedName>
        <fullName evidence="2">Uncharacterized protein</fullName>
    </submittedName>
</protein>
<proteinExistence type="predicted"/>
<feature type="region of interest" description="Disordered" evidence="1">
    <location>
        <begin position="230"/>
        <end position="253"/>
    </location>
</feature>
<feature type="region of interest" description="Disordered" evidence="1">
    <location>
        <begin position="395"/>
        <end position="455"/>
    </location>
</feature>
<accession>A0A366DQU2</accession>
<dbReference type="Proteomes" id="UP000252586">
    <property type="component" value="Unassembled WGS sequence"/>
</dbReference>
<feature type="region of interest" description="Disordered" evidence="1">
    <location>
        <begin position="924"/>
        <end position="970"/>
    </location>
</feature>
<keyword evidence="3" id="KW-1185">Reference proteome</keyword>
<organism evidence="2 3">
    <name type="scientific">Nocardia puris</name>
    <dbReference type="NCBI Taxonomy" id="208602"/>
    <lineage>
        <taxon>Bacteria</taxon>
        <taxon>Bacillati</taxon>
        <taxon>Actinomycetota</taxon>
        <taxon>Actinomycetes</taxon>
        <taxon>Mycobacteriales</taxon>
        <taxon>Nocardiaceae</taxon>
        <taxon>Nocardia</taxon>
    </lineage>
</organism>
<sequence length="970" mass="105137">MLSGRTDNLHQRDYLVSISRRQLAGRAARALPQIPPNAWPGLTPNPRPFRASYDGSGRSSAAANRSRDKDHLGTSFHCHPQCHKAVRHEPSTDGFRPTLADSAFIAPSLWHIRRVRSSSVRQCLHQLTHEELEEVLSSSPGLRAAVREAASKPKGQRVDARVFRRWMSMPAVSDPLLQDLGKRYAHEIKRRELDGEIVPRTVGVQALLALGHDAMTVERFTTLLAELRADPPDFDEEPGHSVTGTHTDDDQPALPRTVRSQVVEDLTVRLQNRATQVVEQLTLCIEDVRSGKPVLESTDLLDSWNTEIASAWAELGEAEVPAHASFSSMEQVRERLAADEELEADRARAREHEAAERDKRLEQLRATATALEPLIGDARFRSAYEQANQQIAELESEYETSRITTDAPEVGRTGDTDSASPDLTGGFGAPSSTTRSGVPGRPTDVPGQDDEPVGSRTAVGVAVETSGEEDSTDRLIPVATNDASPEMQSHPRIAASTAVATEANAEAHETAGPLDTDAHAEAAKSSYNCADDLVRHLFDRNFGAAWLVAQAAGLPDADIQAYRFAAAAFHCATGSIDPAEVLIGLTTLLGGRDFATSHAARTALAATLRAGLAAGWIPRSELESIARQANLDTAWRTLVDAAIAASDRNYQHLQDSGDRRELSTDDVTERARGLRAEIEGQRIKFARADKVRKYLLSPQQPLGAAFAAILGTGPADERRLALTEALARLEQPDDVIKAADQAVSSPQQLRRHIESHARNRLRKMIESVAECATEALNAAVVVAADSPAAVTQQVRHELVAAAQAARASVDDTGPGEVALARLADWIVSPESPARVASELAVLIEASLPVVCADRDASGLPIITPDNRNQIITELRTPLTYQELFETYFSWRSPRSRAGGRTPAQPARSPRNGAICVDEAAAPGRRRGACRPRPHLRRRFQPGCACGSRSEAGCARPVHRRPVRSPDARAA</sequence>
<evidence type="ECO:0000313" key="2">
    <source>
        <dbReference type="EMBL" id="RBO92473.1"/>
    </source>
</evidence>
<feature type="region of interest" description="Disordered" evidence="1">
    <location>
        <begin position="33"/>
        <end position="75"/>
    </location>
</feature>
<feature type="compositionally biased region" description="Pro residues" evidence="1">
    <location>
        <begin position="33"/>
        <end position="47"/>
    </location>
</feature>
<comment type="caution">
    <text evidence="2">The sequence shown here is derived from an EMBL/GenBank/DDBJ whole genome shotgun (WGS) entry which is preliminary data.</text>
</comment>
<dbReference type="AlphaFoldDB" id="A0A366DQU2"/>
<gene>
    <name evidence="2" type="ORF">DFR74_103116</name>
</gene>
<feature type="compositionally biased region" description="Basic residues" evidence="1">
    <location>
        <begin position="924"/>
        <end position="939"/>
    </location>
</feature>